<dbReference type="STRING" id="1129794.C427_4416"/>
<dbReference type="PATRIC" id="fig|1129794.4.peg.4397"/>
<dbReference type="InterPro" id="IPR012902">
    <property type="entry name" value="N_methyl_site"/>
</dbReference>
<proteinExistence type="predicted"/>
<dbReference type="AlphaFoldDB" id="K7AES8"/>
<dbReference type="EMBL" id="CP003837">
    <property type="protein sequence ID" value="AGH46518.1"/>
    <property type="molecule type" value="Genomic_DNA"/>
</dbReference>
<protein>
    <submittedName>
        <fullName evidence="2">Prepilin-type N-terminal cleavage/methylation domain-containing protein</fullName>
    </submittedName>
</protein>
<accession>K7AES8</accession>
<dbReference type="HOGENOM" id="CLU_2718688_0_0_6"/>
<organism evidence="2 3">
    <name type="scientific">Paraglaciecola psychrophila 170</name>
    <dbReference type="NCBI Taxonomy" id="1129794"/>
    <lineage>
        <taxon>Bacteria</taxon>
        <taxon>Pseudomonadati</taxon>
        <taxon>Pseudomonadota</taxon>
        <taxon>Gammaproteobacteria</taxon>
        <taxon>Alteromonadales</taxon>
        <taxon>Alteromonadaceae</taxon>
        <taxon>Paraglaciecola</taxon>
    </lineage>
</organism>
<dbReference type="InterPro" id="IPR045584">
    <property type="entry name" value="Pilin-like"/>
</dbReference>
<keyword evidence="1" id="KW-0472">Membrane</keyword>
<keyword evidence="1" id="KW-1133">Transmembrane helix</keyword>
<dbReference type="Proteomes" id="UP000011864">
    <property type="component" value="Chromosome"/>
</dbReference>
<keyword evidence="3" id="KW-1185">Reference proteome</keyword>
<dbReference type="KEGG" id="gps:C427_4416"/>
<evidence type="ECO:0000256" key="1">
    <source>
        <dbReference type="SAM" id="Phobius"/>
    </source>
</evidence>
<dbReference type="NCBIfam" id="TIGR02532">
    <property type="entry name" value="IV_pilin_GFxxxE"/>
    <property type="match status" value="1"/>
</dbReference>
<dbReference type="Gene3D" id="3.30.700.10">
    <property type="entry name" value="Glycoprotein, Type 4 Pilin"/>
    <property type="match status" value="1"/>
</dbReference>
<reference evidence="2 3" key="1">
    <citation type="journal article" date="2013" name="Genome Announc.">
        <title>Complete Genome Sequence of Glaciecola psychrophila Strain 170T.</title>
        <authorList>
            <person name="Yin J."/>
            <person name="Chen J."/>
            <person name="Liu G."/>
            <person name="Yu Y."/>
            <person name="Song L."/>
            <person name="Wang X."/>
            <person name="Qu X."/>
        </authorList>
    </citation>
    <scope>NUCLEOTIDE SEQUENCE [LARGE SCALE GENOMIC DNA]</scope>
    <source>
        <strain evidence="2 3">170</strain>
    </source>
</reference>
<evidence type="ECO:0000313" key="3">
    <source>
        <dbReference type="Proteomes" id="UP000011864"/>
    </source>
</evidence>
<name>K7AES8_9ALTE</name>
<feature type="transmembrane region" description="Helical" evidence="1">
    <location>
        <begin position="6"/>
        <end position="24"/>
    </location>
</feature>
<dbReference type="SUPFAM" id="SSF54523">
    <property type="entry name" value="Pili subunits"/>
    <property type="match status" value="1"/>
</dbReference>
<dbReference type="eggNOG" id="COG4969">
    <property type="taxonomic scope" value="Bacteria"/>
</dbReference>
<sequence>MTLVELMIVVAIIGLLVAIASPIYSRFILRAKLTETATQFGALHSTLMFRKKSIANILMTFLWVHYRLVPLD</sequence>
<evidence type="ECO:0000313" key="2">
    <source>
        <dbReference type="EMBL" id="AGH46518.1"/>
    </source>
</evidence>
<keyword evidence="1" id="KW-0812">Transmembrane</keyword>
<gene>
    <name evidence="2" type="ORF">C427_4416</name>
</gene>